<name>A0ABW0QVF8_9BACL</name>
<comment type="similarity">
    <text evidence="3 11">Belongs to the class-II pyridoxal-phosphate-dependent aminotransferase family. Histidinol-phosphate aminotransferase subfamily.</text>
</comment>
<evidence type="ECO:0000313" key="14">
    <source>
        <dbReference type="Proteomes" id="UP001596108"/>
    </source>
</evidence>
<keyword evidence="14" id="KW-1185">Reference proteome</keyword>
<dbReference type="SUPFAM" id="SSF53383">
    <property type="entry name" value="PLP-dependent transferases"/>
    <property type="match status" value="1"/>
</dbReference>
<organism evidence="13 14">
    <name type="scientific">Cohnella yongneupensis</name>
    <dbReference type="NCBI Taxonomy" id="425006"/>
    <lineage>
        <taxon>Bacteria</taxon>
        <taxon>Bacillati</taxon>
        <taxon>Bacillota</taxon>
        <taxon>Bacilli</taxon>
        <taxon>Bacillales</taxon>
        <taxon>Paenibacillaceae</taxon>
        <taxon>Cohnella</taxon>
    </lineage>
</organism>
<dbReference type="Proteomes" id="UP001596108">
    <property type="component" value="Unassembled WGS sequence"/>
</dbReference>
<dbReference type="NCBIfam" id="TIGR01141">
    <property type="entry name" value="hisC"/>
    <property type="match status" value="1"/>
</dbReference>
<dbReference type="InterPro" id="IPR015421">
    <property type="entry name" value="PyrdxlP-dep_Trfase_major"/>
</dbReference>
<evidence type="ECO:0000256" key="4">
    <source>
        <dbReference type="ARBA" id="ARBA00011738"/>
    </source>
</evidence>
<comment type="subunit">
    <text evidence="4 11">Homodimer.</text>
</comment>
<dbReference type="InterPro" id="IPR015422">
    <property type="entry name" value="PyrdxlP-dep_Trfase_small"/>
</dbReference>
<accession>A0ABW0QVF8</accession>
<proteinExistence type="inferred from homology"/>
<evidence type="ECO:0000256" key="7">
    <source>
        <dbReference type="ARBA" id="ARBA00022679"/>
    </source>
</evidence>
<comment type="caution">
    <text evidence="13">The sequence shown here is derived from an EMBL/GenBank/DDBJ whole genome shotgun (WGS) entry which is preliminary data.</text>
</comment>
<evidence type="ECO:0000259" key="12">
    <source>
        <dbReference type="Pfam" id="PF00155"/>
    </source>
</evidence>
<dbReference type="PANTHER" id="PTHR43643">
    <property type="entry name" value="HISTIDINOL-PHOSPHATE AMINOTRANSFERASE 2"/>
    <property type="match status" value="1"/>
</dbReference>
<gene>
    <name evidence="11 13" type="primary">hisC</name>
    <name evidence="13" type="ORF">ACFPQ4_02170</name>
</gene>
<comment type="catalytic activity">
    <reaction evidence="10 11">
        <text>L-histidinol phosphate + 2-oxoglutarate = 3-(imidazol-4-yl)-2-oxopropyl phosphate + L-glutamate</text>
        <dbReference type="Rhea" id="RHEA:23744"/>
        <dbReference type="ChEBI" id="CHEBI:16810"/>
        <dbReference type="ChEBI" id="CHEBI:29985"/>
        <dbReference type="ChEBI" id="CHEBI:57766"/>
        <dbReference type="ChEBI" id="CHEBI:57980"/>
        <dbReference type="EC" id="2.6.1.9"/>
    </reaction>
</comment>
<dbReference type="Gene3D" id="3.40.640.10">
    <property type="entry name" value="Type I PLP-dependent aspartate aminotransferase-like (Major domain)"/>
    <property type="match status" value="1"/>
</dbReference>
<dbReference type="EMBL" id="JBHSNC010000007">
    <property type="protein sequence ID" value="MFC5528259.1"/>
    <property type="molecule type" value="Genomic_DNA"/>
</dbReference>
<evidence type="ECO:0000256" key="11">
    <source>
        <dbReference type="HAMAP-Rule" id="MF_01023"/>
    </source>
</evidence>
<dbReference type="HAMAP" id="MF_01023">
    <property type="entry name" value="HisC_aminotrans_2"/>
    <property type="match status" value="1"/>
</dbReference>
<sequence>MEYNKNPQARPTLQNIKPYSPGMPIWEVQERFGLTRVIKLASNENPLGPSPIAVEAIQRMLPELHRYPDADTSKLRKAIAYEKGISFDQIVVSNGGDELIKLVSEAYLETGDEVIVPSPSFSEYEFGAHLMGAEIIKVPLTVDYHYDLEAIIRAISPRTKLIYLCSPNNPTGTYMTRQELSLLLESLPKHILVMFDGAYSQYATASDYTDGIEFVKEGYSLIVLQTFSKIYGLAGIRVGFGLASSEIISHILKVKEPFNVNALAQAAALAALTDKEHIEMSKSINHNGLFQMYLHLNELGLSYIPSMSNFLMIKLGANAKYVYEALMSRGVIVRYGGSWNLPDHIRVSVGTHEENAIFIDQLRTILQESEITNG</sequence>
<dbReference type="GO" id="GO:0004400">
    <property type="term" value="F:histidinol-phosphate transaminase activity"/>
    <property type="evidence" value="ECO:0007669"/>
    <property type="project" value="UniProtKB-EC"/>
</dbReference>
<evidence type="ECO:0000256" key="6">
    <source>
        <dbReference type="ARBA" id="ARBA00022605"/>
    </source>
</evidence>
<dbReference type="InterPro" id="IPR050106">
    <property type="entry name" value="HistidinolP_aminotransfase"/>
</dbReference>
<evidence type="ECO:0000256" key="5">
    <source>
        <dbReference type="ARBA" id="ARBA00022576"/>
    </source>
</evidence>
<reference evidence="14" key="1">
    <citation type="journal article" date="2019" name="Int. J. Syst. Evol. Microbiol.">
        <title>The Global Catalogue of Microorganisms (GCM) 10K type strain sequencing project: providing services to taxonomists for standard genome sequencing and annotation.</title>
        <authorList>
            <consortium name="The Broad Institute Genomics Platform"/>
            <consortium name="The Broad Institute Genome Sequencing Center for Infectious Disease"/>
            <person name="Wu L."/>
            <person name="Ma J."/>
        </authorList>
    </citation>
    <scope>NUCLEOTIDE SEQUENCE [LARGE SCALE GENOMIC DNA]</scope>
    <source>
        <strain evidence="14">CGMCC 1.18578</strain>
    </source>
</reference>
<dbReference type="InterPro" id="IPR015424">
    <property type="entry name" value="PyrdxlP-dep_Trfase"/>
</dbReference>
<keyword evidence="6 11" id="KW-0028">Amino-acid biosynthesis</keyword>
<evidence type="ECO:0000256" key="2">
    <source>
        <dbReference type="ARBA" id="ARBA00005011"/>
    </source>
</evidence>
<dbReference type="CDD" id="cd00609">
    <property type="entry name" value="AAT_like"/>
    <property type="match status" value="1"/>
</dbReference>
<dbReference type="InterPro" id="IPR004839">
    <property type="entry name" value="Aminotransferase_I/II_large"/>
</dbReference>
<keyword evidence="9 11" id="KW-0368">Histidine biosynthesis</keyword>
<feature type="modified residue" description="N6-(pyridoxal phosphate)lysine" evidence="11">
    <location>
        <position position="229"/>
    </location>
</feature>
<evidence type="ECO:0000313" key="13">
    <source>
        <dbReference type="EMBL" id="MFC5528259.1"/>
    </source>
</evidence>
<evidence type="ECO:0000256" key="9">
    <source>
        <dbReference type="ARBA" id="ARBA00023102"/>
    </source>
</evidence>
<dbReference type="RefSeq" id="WP_378110086.1">
    <property type="nucleotide sequence ID" value="NZ_JBHSNC010000007.1"/>
</dbReference>
<evidence type="ECO:0000256" key="10">
    <source>
        <dbReference type="ARBA" id="ARBA00047481"/>
    </source>
</evidence>
<dbReference type="PANTHER" id="PTHR43643:SF6">
    <property type="entry name" value="HISTIDINOL-PHOSPHATE AMINOTRANSFERASE"/>
    <property type="match status" value="1"/>
</dbReference>
<feature type="domain" description="Aminotransferase class I/classII large" evidence="12">
    <location>
        <begin position="36"/>
        <end position="361"/>
    </location>
</feature>
<evidence type="ECO:0000256" key="1">
    <source>
        <dbReference type="ARBA" id="ARBA00001933"/>
    </source>
</evidence>
<keyword evidence="8 11" id="KW-0663">Pyridoxal phosphate</keyword>
<dbReference type="InterPro" id="IPR005861">
    <property type="entry name" value="HisP_aminotrans"/>
</dbReference>
<keyword evidence="5 11" id="KW-0032">Aminotransferase</keyword>
<protein>
    <recommendedName>
        <fullName evidence="11">Histidinol-phosphate aminotransferase</fullName>
        <ecNumber evidence="11">2.6.1.9</ecNumber>
    </recommendedName>
    <alternativeName>
        <fullName evidence="11">Imidazole acetol-phosphate transaminase</fullName>
    </alternativeName>
</protein>
<keyword evidence="7 11" id="KW-0808">Transferase</keyword>
<evidence type="ECO:0000256" key="3">
    <source>
        <dbReference type="ARBA" id="ARBA00007970"/>
    </source>
</evidence>
<dbReference type="Gene3D" id="3.90.1150.10">
    <property type="entry name" value="Aspartate Aminotransferase, domain 1"/>
    <property type="match status" value="1"/>
</dbReference>
<comment type="pathway">
    <text evidence="2 11">Amino-acid biosynthesis; L-histidine biosynthesis; L-histidine from 5-phospho-alpha-D-ribose 1-diphosphate: step 7/9.</text>
</comment>
<dbReference type="EC" id="2.6.1.9" evidence="11"/>
<dbReference type="Pfam" id="PF00155">
    <property type="entry name" value="Aminotran_1_2"/>
    <property type="match status" value="1"/>
</dbReference>
<evidence type="ECO:0000256" key="8">
    <source>
        <dbReference type="ARBA" id="ARBA00022898"/>
    </source>
</evidence>
<comment type="cofactor">
    <cofactor evidence="1 11">
        <name>pyridoxal 5'-phosphate</name>
        <dbReference type="ChEBI" id="CHEBI:597326"/>
    </cofactor>
</comment>